<feature type="transmembrane region" description="Helical" evidence="1">
    <location>
        <begin position="582"/>
        <end position="601"/>
    </location>
</feature>
<name>A0A285TYK3_9BACL</name>
<keyword evidence="1" id="KW-0472">Membrane</keyword>
<dbReference type="EMBL" id="OBQC01000001">
    <property type="protein sequence ID" value="SOC34770.1"/>
    <property type="molecule type" value="Genomic_DNA"/>
</dbReference>
<dbReference type="OrthoDB" id="3805529at2"/>
<gene>
    <name evidence="2" type="ORF">SAMN05877842_101103</name>
</gene>
<keyword evidence="1" id="KW-1133">Transmembrane helix</keyword>
<keyword evidence="3" id="KW-1185">Reference proteome</keyword>
<feature type="transmembrane region" description="Helical" evidence="1">
    <location>
        <begin position="559"/>
        <end position="575"/>
    </location>
</feature>
<dbReference type="RefSeq" id="WP_097147673.1">
    <property type="nucleotide sequence ID" value="NZ_OBQC01000001.1"/>
</dbReference>
<feature type="transmembrane region" description="Helical" evidence="1">
    <location>
        <begin position="374"/>
        <end position="392"/>
    </location>
</feature>
<dbReference type="Proteomes" id="UP000219252">
    <property type="component" value="Unassembled WGS sequence"/>
</dbReference>
<feature type="transmembrane region" description="Helical" evidence="1">
    <location>
        <begin position="509"/>
        <end position="527"/>
    </location>
</feature>
<feature type="transmembrane region" description="Helical" evidence="1">
    <location>
        <begin position="428"/>
        <end position="447"/>
    </location>
</feature>
<evidence type="ECO:0000256" key="1">
    <source>
        <dbReference type="SAM" id="Phobius"/>
    </source>
</evidence>
<keyword evidence="1" id="KW-0812">Transmembrane</keyword>
<accession>A0A285TYK3</accession>
<feature type="transmembrane region" description="Helical" evidence="1">
    <location>
        <begin position="398"/>
        <end position="416"/>
    </location>
</feature>
<reference evidence="3" key="1">
    <citation type="submission" date="2017-08" db="EMBL/GenBank/DDBJ databases">
        <authorList>
            <person name="Varghese N."/>
            <person name="Submissions S."/>
        </authorList>
    </citation>
    <scope>NUCLEOTIDE SEQUENCE [LARGE SCALE GENOMIC DNA]</scope>
    <source>
        <strain evidence="3">JC23</strain>
    </source>
</reference>
<dbReference type="Pfam" id="PF18949">
    <property type="entry name" value="DUF5693"/>
    <property type="match status" value="1"/>
</dbReference>
<feature type="transmembrane region" description="Helical" evidence="1">
    <location>
        <begin position="467"/>
        <end position="488"/>
    </location>
</feature>
<proteinExistence type="predicted"/>
<dbReference type="InterPro" id="IPR043748">
    <property type="entry name" value="DUF5693"/>
</dbReference>
<feature type="transmembrane region" description="Helical" evidence="1">
    <location>
        <begin position="347"/>
        <end position="367"/>
    </location>
</feature>
<evidence type="ECO:0000313" key="2">
    <source>
        <dbReference type="EMBL" id="SOC34770.1"/>
    </source>
</evidence>
<dbReference type="AlphaFoldDB" id="A0A285TYK3"/>
<organism evidence="2 3">
    <name type="scientific">Ureibacillus acetophenoni</name>
    <dbReference type="NCBI Taxonomy" id="614649"/>
    <lineage>
        <taxon>Bacteria</taxon>
        <taxon>Bacillati</taxon>
        <taxon>Bacillota</taxon>
        <taxon>Bacilli</taxon>
        <taxon>Bacillales</taxon>
        <taxon>Caryophanaceae</taxon>
        <taxon>Ureibacillus</taxon>
    </lineage>
</organism>
<evidence type="ECO:0000313" key="3">
    <source>
        <dbReference type="Proteomes" id="UP000219252"/>
    </source>
</evidence>
<sequence>MVKQKWLWLVVVALLIISIPGLVNRWNVETSSNNYEIIIPYDEILHVAENSELSVDTVLSRLKEAGLTTVSIEPSSLEELEEQGVLAVYDEYELKSLLLFSPFKDEFDGKKGLYVSIPEDPDFRDFLKDVIQPDEIVIGDVPFYFLPKNNGNYYIDTPIGYNVAAIEKINSHGLMHIFRAKNDEEHVNENIVDQLVSFKNENVSGILGIGEEMIGYGLSVEDKNIHHQIVKRLKDAGYYYYSIDGDNKKQRGEEVFAKATDYDIIRLISMDINKESKLNVPEGVDRSIRAIKERNIKSFFWHIREKGNAEENLDETIRYITDVQAKMEKTAPHFTPGAPILFDKISVPSWVTALVLLSGIIFTYIMSELVRSQILRLLATGFMVLLAGAYFVLDRLLFIQAFALVIACITPIYAVIKASNGSTKIRNILVQYVKAVGISLIGIAIVIGLLNGNGFISGYEAFRGVKLVYIVPIAGIALFVLLNWTNIGSGGLKTGIKQTGLLLDKEIKFWHLLVAVIVAAVGMFYMMRTGNFGPVSGLELKLRQLIEDILYVRPRTKEFLIGFPLFVLALYVMGIHRKLGMIFLIPGVIGFLSIVNTFTHLHIPIGISLLRTFYSVVLGFVVGLVFILIYKVLSHYYAKAKRYMETP</sequence>
<feature type="transmembrane region" description="Helical" evidence="1">
    <location>
        <begin position="613"/>
        <end position="633"/>
    </location>
</feature>
<protein>
    <submittedName>
        <fullName evidence="2">Uncharacterized protein</fullName>
    </submittedName>
</protein>